<dbReference type="InterPro" id="IPR007461">
    <property type="entry name" value="Ysc84_actin-binding"/>
</dbReference>
<dbReference type="EMBL" id="CP002209">
    <property type="protein sequence ID" value="ADN77327.1"/>
    <property type="molecule type" value="Genomic_DNA"/>
</dbReference>
<keyword evidence="1" id="KW-0732">Signal</keyword>
<feature type="signal peptide" evidence="1">
    <location>
        <begin position="1"/>
        <end position="21"/>
    </location>
</feature>
<evidence type="ECO:0000259" key="2">
    <source>
        <dbReference type="Pfam" id="PF04366"/>
    </source>
</evidence>
<sequence>MKSITLWAAALTLLTATAVQADSVSDTISKFKEAEATQPFFANAYGYAVFPTIGKGGVGIGGAYGEGQVFKGGVHTGNSKMAQVTFGLQLGGQAYSQIIFFQNADAYEEFTSGDFEFGAQASAVALTAGASAGANTKGTTAGAGTAQAENKYSGGMAIFTMAKGGLMYEASLGGQAFSFDPVN</sequence>
<feature type="domain" description="Ysc84 actin-binding" evidence="2">
    <location>
        <begin position="83"/>
        <end position="178"/>
    </location>
</feature>
<dbReference type="OrthoDB" id="5405772at2"/>
<name>E1SV27_FERBD</name>
<gene>
    <name evidence="3" type="ordered locus">Fbal_3128</name>
</gene>
<dbReference type="Pfam" id="PF04366">
    <property type="entry name" value="Ysc84"/>
    <property type="match status" value="1"/>
</dbReference>
<evidence type="ECO:0000313" key="3">
    <source>
        <dbReference type="EMBL" id="ADN77327.1"/>
    </source>
</evidence>
<dbReference type="STRING" id="550540.Fbal_3128"/>
<dbReference type="GeneID" id="67183347"/>
<reference evidence="3 4" key="1">
    <citation type="journal article" date="2010" name="Stand. Genomic Sci.">
        <title>Complete genome sequence of Ferrimonas balearica type strain (PAT).</title>
        <authorList>
            <person name="Nolan M."/>
            <person name="Sikorski J."/>
            <person name="Davenport K."/>
            <person name="Lucas S."/>
            <person name="Glavina Del Rio T."/>
            <person name="Tice H."/>
            <person name="Cheng J."/>
            <person name="Goodwin L."/>
            <person name="Pitluck S."/>
            <person name="Liolios K."/>
            <person name="Ivanova N."/>
            <person name="Mavromatis K."/>
            <person name="Ovchinnikova G."/>
            <person name="Pati A."/>
            <person name="Chen A."/>
            <person name="Palaniappan K."/>
            <person name="Land M."/>
            <person name="Hauser L."/>
            <person name="Chang Y."/>
            <person name="Jeffries C."/>
            <person name="Tapia R."/>
            <person name="Brettin T."/>
            <person name="Detter J."/>
            <person name="Han C."/>
            <person name="Yasawong M."/>
            <person name="Rohde M."/>
            <person name="Tindall B."/>
            <person name="Goker M."/>
            <person name="Woyke T."/>
            <person name="Bristow J."/>
            <person name="Eisen J."/>
            <person name="Markowitz V."/>
            <person name="Hugenholtz P."/>
            <person name="Kyrpides N."/>
            <person name="Klenk H."/>
            <person name="Lapidus A."/>
        </authorList>
    </citation>
    <scope>NUCLEOTIDE SEQUENCE [LARGE SCALE GENOMIC DNA]</scope>
    <source>
        <strain evidence="4">DSM 9799 / CCM 4581 / KCTC 23876 / PAT</strain>
    </source>
</reference>
<dbReference type="AlphaFoldDB" id="E1SV27"/>
<accession>E1SV27</accession>
<dbReference type="eggNOG" id="COG2930">
    <property type="taxonomic scope" value="Bacteria"/>
</dbReference>
<dbReference type="KEGG" id="fbl:Fbal_3128"/>
<dbReference type="Proteomes" id="UP000006683">
    <property type="component" value="Chromosome"/>
</dbReference>
<evidence type="ECO:0000256" key="1">
    <source>
        <dbReference type="SAM" id="SignalP"/>
    </source>
</evidence>
<keyword evidence="4" id="KW-1185">Reference proteome</keyword>
<feature type="chain" id="PRO_5003151517" description="Ysc84 actin-binding domain-containing protein" evidence="1">
    <location>
        <begin position="22"/>
        <end position="183"/>
    </location>
</feature>
<protein>
    <recommendedName>
        <fullName evidence="2">Ysc84 actin-binding domain-containing protein</fullName>
    </recommendedName>
</protein>
<dbReference type="RefSeq" id="WP_013346633.1">
    <property type="nucleotide sequence ID" value="NC_014541.1"/>
</dbReference>
<organism evidence="3 4">
    <name type="scientific">Ferrimonas balearica (strain DSM 9799 / CCM 4581 / KCTC 23876 / PAT)</name>
    <dbReference type="NCBI Taxonomy" id="550540"/>
    <lineage>
        <taxon>Bacteria</taxon>
        <taxon>Pseudomonadati</taxon>
        <taxon>Pseudomonadota</taxon>
        <taxon>Gammaproteobacteria</taxon>
        <taxon>Alteromonadales</taxon>
        <taxon>Ferrimonadaceae</taxon>
        <taxon>Ferrimonas</taxon>
    </lineage>
</organism>
<evidence type="ECO:0000313" key="4">
    <source>
        <dbReference type="Proteomes" id="UP000006683"/>
    </source>
</evidence>
<dbReference type="HOGENOM" id="CLU_100198_0_0_6"/>
<proteinExistence type="predicted"/>